<comment type="caution">
    <text evidence="2">The sequence shown here is derived from an EMBL/GenBank/DDBJ whole genome shotgun (WGS) entry which is preliminary data.</text>
</comment>
<evidence type="ECO:0000313" key="3">
    <source>
        <dbReference type="Proteomes" id="UP000789405"/>
    </source>
</evidence>
<feature type="region of interest" description="Disordered" evidence="1">
    <location>
        <begin position="1"/>
        <end position="27"/>
    </location>
</feature>
<sequence length="54" mass="6185">MISKYYGFSDASSFDENGINQANTNGSTDQIEKMKEVGFKRYLITNEICKKKKL</sequence>
<accession>A0A9N9IG12</accession>
<dbReference type="EMBL" id="CAJVPY010012324">
    <property type="protein sequence ID" value="CAG8733354.1"/>
    <property type="molecule type" value="Genomic_DNA"/>
</dbReference>
<keyword evidence="3" id="KW-1185">Reference proteome</keyword>
<proteinExistence type="predicted"/>
<dbReference type="AlphaFoldDB" id="A0A9N9IG12"/>
<evidence type="ECO:0000313" key="2">
    <source>
        <dbReference type="EMBL" id="CAG8733354.1"/>
    </source>
</evidence>
<name>A0A9N9IG12_9GLOM</name>
<gene>
    <name evidence="2" type="ORF">DERYTH_LOCUS15321</name>
</gene>
<protein>
    <submittedName>
        <fullName evidence="2">27632_t:CDS:1</fullName>
    </submittedName>
</protein>
<feature type="compositionally biased region" description="Polar residues" evidence="1">
    <location>
        <begin position="10"/>
        <end position="27"/>
    </location>
</feature>
<reference evidence="2" key="1">
    <citation type="submission" date="2021-06" db="EMBL/GenBank/DDBJ databases">
        <authorList>
            <person name="Kallberg Y."/>
            <person name="Tangrot J."/>
            <person name="Rosling A."/>
        </authorList>
    </citation>
    <scope>NUCLEOTIDE SEQUENCE</scope>
    <source>
        <strain evidence="2">MA453B</strain>
    </source>
</reference>
<dbReference type="Proteomes" id="UP000789405">
    <property type="component" value="Unassembled WGS sequence"/>
</dbReference>
<organism evidence="2 3">
    <name type="scientific">Dentiscutata erythropus</name>
    <dbReference type="NCBI Taxonomy" id="1348616"/>
    <lineage>
        <taxon>Eukaryota</taxon>
        <taxon>Fungi</taxon>
        <taxon>Fungi incertae sedis</taxon>
        <taxon>Mucoromycota</taxon>
        <taxon>Glomeromycotina</taxon>
        <taxon>Glomeromycetes</taxon>
        <taxon>Diversisporales</taxon>
        <taxon>Gigasporaceae</taxon>
        <taxon>Dentiscutata</taxon>
    </lineage>
</organism>
<evidence type="ECO:0000256" key="1">
    <source>
        <dbReference type="SAM" id="MobiDB-lite"/>
    </source>
</evidence>